<feature type="compositionally biased region" description="Basic and acidic residues" evidence="1">
    <location>
        <begin position="204"/>
        <end position="219"/>
    </location>
</feature>
<feature type="compositionally biased region" description="Basic residues" evidence="1">
    <location>
        <begin position="290"/>
        <end position="311"/>
    </location>
</feature>
<evidence type="ECO:0000313" key="2">
    <source>
        <dbReference type="EMBL" id="KAG2657549.1"/>
    </source>
</evidence>
<organism evidence="2 3">
    <name type="scientific">Panicum virgatum</name>
    <name type="common">Blackwell switchgrass</name>
    <dbReference type="NCBI Taxonomy" id="38727"/>
    <lineage>
        <taxon>Eukaryota</taxon>
        <taxon>Viridiplantae</taxon>
        <taxon>Streptophyta</taxon>
        <taxon>Embryophyta</taxon>
        <taxon>Tracheophyta</taxon>
        <taxon>Spermatophyta</taxon>
        <taxon>Magnoliopsida</taxon>
        <taxon>Liliopsida</taxon>
        <taxon>Poales</taxon>
        <taxon>Poaceae</taxon>
        <taxon>PACMAD clade</taxon>
        <taxon>Panicoideae</taxon>
        <taxon>Panicodae</taxon>
        <taxon>Paniceae</taxon>
        <taxon>Panicinae</taxon>
        <taxon>Panicum</taxon>
        <taxon>Panicum sect. Hiantes</taxon>
    </lineage>
</organism>
<keyword evidence="3" id="KW-1185">Reference proteome</keyword>
<protein>
    <submittedName>
        <fullName evidence="2">Uncharacterized protein</fullName>
    </submittedName>
</protein>
<dbReference type="EMBL" id="CM029037">
    <property type="protein sequence ID" value="KAG2657549.1"/>
    <property type="molecule type" value="Genomic_DNA"/>
</dbReference>
<reference evidence="2 3" key="1">
    <citation type="submission" date="2020-05" db="EMBL/GenBank/DDBJ databases">
        <title>WGS assembly of Panicum virgatum.</title>
        <authorList>
            <person name="Lovell J.T."/>
            <person name="Jenkins J."/>
            <person name="Shu S."/>
            <person name="Juenger T.E."/>
            <person name="Schmutz J."/>
        </authorList>
    </citation>
    <scope>NUCLEOTIDE SEQUENCE [LARGE SCALE GENOMIC DNA]</scope>
    <source>
        <strain evidence="3">cv. AP13</strain>
    </source>
</reference>
<feature type="region of interest" description="Disordered" evidence="1">
    <location>
        <begin position="290"/>
        <end position="322"/>
    </location>
</feature>
<dbReference type="Proteomes" id="UP000823388">
    <property type="component" value="Chromosome 1K"/>
</dbReference>
<evidence type="ECO:0000256" key="1">
    <source>
        <dbReference type="SAM" id="MobiDB-lite"/>
    </source>
</evidence>
<feature type="region of interest" description="Disordered" evidence="1">
    <location>
        <begin position="238"/>
        <end position="276"/>
    </location>
</feature>
<name>A0A8T0XQ13_PANVG</name>
<feature type="compositionally biased region" description="Low complexity" evidence="1">
    <location>
        <begin position="70"/>
        <end position="83"/>
    </location>
</feature>
<gene>
    <name evidence="2" type="ORF">PVAP13_1KG148900</name>
</gene>
<feature type="region of interest" description="Disordered" evidence="1">
    <location>
        <begin position="163"/>
        <end position="222"/>
    </location>
</feature>
<feature type="region of interest" description="Disordered" evidence="1">
    <location>
        <begin position="70"/>
        <end position="96"/>
    </location>
</feature>
<feature type="compositionally biased region" description="Basic and acidic residues" evidence="1">
    <location>
        <begin position="166"/>
        <end position="181"/>
    </location>
</feature>
<feature type="compositionally biased region" description="Acidic residues" evidence="1">
    <location>
        <begin position="264"/>
        <end position="276"/>
    </location>
</feature>
<comment type="caution">
    <text evidence="2">The sequence shown here is derived from an EMBL/GenBank/DDBJ whole genome shotgun (WGS) entry which is preliminary data.</text>
</comment>
<dbReference type="AlphaFoldDB" id="A0A8T0XQ13"/>
<evidence type="ECO:0000313" key="3">
    <source>
        <dbReference type="Proteomes" id="UP000823388"/>
    </source>
</evidence>
<sequence>MTSQQAGPHRRPCGSHNLPFTNTRSHPGPSVAVVTAPTMARRLSSTAALLLLLLSLLTVAHCRPIEADPATDAAGSAGDDGNGPPNPTLPSDTVLPAEQQPHGFLRLPSHRLRRHHPCSRGLFHRHLWWARHHGTSAEDAPRRFHGRHGEAALSHLMIASPAGETGEAKSVAEPDPDRSLPDGDDGEGEVAAGREPYSFPDADGGAHDHEEAAAAREGEAGTAVRAWRKEMQRRWQRLHRHHDDEEEEVEAAGGLKRFRHADDEHEDESDSEDEEVEELVRRFRKAIMRRRSSSGHGRRFDHHHHYGHHRHAGEAAGKADAAQEEGGVVSWIKDLIMNRF</sequence>
<feature type="region of interest" description="Disordered" evidence="1">
    <location>
        <begin position="1"/>
        <end position="29"/>
    </location>
</feature>
<accession>A0A8T0XQ13</accession>
<proteinExistence type="predicted"/>